<sequence length="232" mass="28085">MRNINFKQSLYEFINDDKIAIKTIRDLEKYYEIIIFGGAVRDYLFSDVQFSPRDIDIVLSPKKEYICIDKVLRNNYGDENLYKNRFGGYKLKNKFIQFDIWYLKDTWAFKEKILDTNINNLLSSVFLNIDAYAYNLTTELFIDNCNENIDIEEIDIVLDENPSVELNLLRAMVYYEKYNLDISNTIRNKFRKYFKQEYKFINQLYKLQLQHYKEQIFDKNILKSKINYLINN</sequence>
<dbReference type="EMBL" id="BRLB01000016">
    <property type="protein sequence ID" value="GKX31395.1"/>
    <property type="molecule type" value="Genomic_DNA"/>
</dbReference>
<dbReference type="Proteomes" id="UP001144256">
    <property type="component" value="Unassembled WGS sequence"/>
</dbReference>
<dbReference type="Gene3D" id="3.30.460.10">
    <property type="entry name" value="Beta Polymerase, domain 2"/>
    <property type="match status" value="1"/>
</dbReference>
<keyword evidence="2" id="KW-1185">Reference proteome</keyword>
<protein>
    <recommendedName>
        <fullName evidence="3">Poly A polymerase head domain-containing protein</fullName>
    </recommendedName>
</protein>
<evidence type="ECO:0000313" key="2">
    <source>
        <dbReference type="Proteomes" id="UP001144256"/>
    </source>
</evidence>
<evidence type="ECO:0008006" key="3">
    <source>
        <dbReference type="Google" id="ProtNLM"/>
    </source>
</evidence>
<dbReference type="RefSeq" id="WP_281818412.1">
    <property type="nucleotide sequence ID" value="NZ_BRLB01000016.1"/>
</dbReference>
<gene>
    <name evidence="1" type="ORF">SH1V18_38750</name>
</gene>
<dbReference type="AlphaFoldDB" id="A0A9W6DG96"/>
<accession>A0A9W6DG96</accession>
<proteinExistence type="predicted"/>
<reference evidence="1" key="1">
    <citation type="submission" date="2022-06" db="EMBL/GenBank/DDBJ databases">
        <title>Vallitalea longa sp. nov., an anaerobic bacterium isolated from marine sediment.</title>
        <authorList>
            <person name="Hirano S."/>
            <person name="Terahara T."/>
            <person name="Mori K."/>
            <person name="Hamada M."/>
            <person name="Matsumoto R."/>
            <person name="Kobayashi T."/>
        </authorList>
    </citation>
    <scope>NUCLEOTIDE SEQUENCE</scope>
    <source>
        <strain evidence="1">SH18-1</strain>
    </source>
</reference>
<organism evidence="1 2">
    <name type="scientific">Vallitalea longa</name>
    <dbReference type="NCBI Taxonomy" id="2936439"/>
    <lineage>
        <taxon>Bacteria</taxon>
        <taxon>Bacillati</taxon>
        <taxon>Bacillota</taxon>
        <taxon>Clostridia</taxon>
        <taxon>Lachnospirales</taxon>
        <taxon>Vallitaleaceae</taxon>
        <taxon>Vallitalea</taxon>
    </lineage>
</organism>
<dbReference type="InterPro" id="IPR043519">
    <property type="entry name" value="NT_sf"/>
</dbReference>
<comment type="caution">
    <text evidence="1">The sequence shown here is derived from an EMBL/GenBank/DDBJ whole genome shotgun (WGS) entry which is preliminary data.</text>
</comment>
<name>A0A9W6DG96_9FIRM</name>
<evidence type="ECO:0000313" key="1">
    <source>
        <dbReference type="EMBL" id="GKX31395.1"/>
    </source>
</evidence>